<evidence type="ECO:0000313" key="4">
    <source>
        <dbReference type="EMBL" id="NBG96317.1"/>
    </source>
</evidence>
<dbReference type="InterPro" id="IPR029066">
    <property type="entry name" value="PLP-binding_barrel"/>
</dbReference>
<accession>A0A845QD02</accession>
<feature type="domain" description="D-serine dehydratase-like" evidence="3">
    <location>
        <begin position="283"/>
        <end position="380"/>
    </location>
</feature>
<dbReference type="EMBL" id="WXYQ01000007">
    <property type="protein sequence ID" value="NBG96317.1"/>
    <property type="molecule type" value="Genomic_DNA"/>
</dbReference>
<comment type="similarity">
    <text evidence="1">Belongs to the DSD1 family.</text>
</comment>
<dbReference type="InterPro" id="IPR051466">
    <property type="entry name" value="D-amino_acid_metab_enzyme"/>
</dbReference>
<gene>
    <name evidence="4" type="ORF">GTQ45_11285</name>
</gene>
<evidence type="ECO:0000256" key="1">
    <source>
        <dbReference type="ARBA" id="ARBA00005323"/>
    </source>
</evidence>
<dbReference type="GO" id="GO:0036088">
    <property type="term" value="P:D-serine catabolic process"/>
    <property type="evidence" value="ECO:0007669"/>
    <property type="project" value="TreeGrafter"/>
</dbReference>
<dbReference type="PANTHER" id="PTHR28004:SF2">
    <property type="entry name" value="D-SERINE DEHYDRATASE"/>
    <property type="match status" value="1"/>
</dbReference>
<dbReference type="RefSeq" id="WP_160588406.1">
    <property type="nucleotide sequence ID" value="NZ_BMHN01000001.1"/>
</dbReference>
<evidence type="ECO:0000256" key="2">
    <source>
        <dbReference type="ARBA" id="ARBA00023239"/>
    </source>
</evidence>
<dbReference type="GO" id="GO:0008721">
    <property type="term" value="F:D-serine ammonia-lyase activity"/>
    <property type="evidence" value="ECO:0007669"/>
    <property type="project" value="TreeGrafter"/>
</dbReference>
<reference evidence="4 5" key="1">
    <citation type="journal article" date="2016" name="Int. J. Syst. Evol. Microbiol.">
        <title>Pyruvatibacter mobilis gen. nov., sp. nov., a marine bacterium from the culture broth of Picochlorum sp. 122.</title>
        <authorList>
            <person name="Wang G."/>
            <person name="Tang M."/>
            <person name="Wu H."/>
            <person name="Dai S."/>
            <person name="Li T."/>
            <person name="Chen C."/>
            <person name="He H."/>
            <person name="Fan J."/>
            <person name="Xiang W."/>
            <person name="Li X."/>
        </authorList>
    </citation>
    <scope>NUCLEOTIDE SEQUENCE [LARGE SCALE GENOMIC DNA]</scope>
    <source>
        <strain evidence="4 5">GYP-11</strain>
    </source>
</reference>
<comment type="caution">
    <text evidence="4">The sequence shown here is derived from an EMBL/GenBank/DDBJ whole genome shotgun (WGS) entry which is preliminary data.</text>
</comment>
<dbReference type="CDD" id="cd06819">
    <property type="entry name" value="PLPDE_III_LS_D-TA"/>
    <property type="match status" value="1"/>
</dbReference>
<sequence length="397" mass="42172">MTLPAEEAARLTPNAHMLGQQGSARALNTPALVLDLDLFDRNLSRMMAHCEASGLGLRPHAKTHKSIEIARRQLDAGAVGICVAKLGEAEVMGRGGIGSVLITSPVVKEDAIRRLIALNNDMPDLMVCVDNIDNAEELARAASPERGNARALKVLVDLDVGLHRTGIAPGEGAAKLAAFIAASPGLEFKGLQAYAGHLMHVADYAERRDKSLAAMKMLGDMRDMLLEQSISCDVLTGGGTGTWDIDPEAGVLTDLQAGSYLFMDTEYNAVSQKDGAAQAFETSLTIQTTVVSANTPGIATTDAGIKSMATDQKEFRIASGAPEGTAYFLFGDEQGGLLFSDKKESEGGEKHSLKPGAVLNLETPHCDPTVNLYECYHVVQNGTLVDIWPIDTRGRSA</sequence>
<organism evidence="4 5">
    <name type="scientific">Pyruvatibacter mobilis</name>
    <dbReference type="NCBI Taxonomy" id="1712261"/>
    <lineage>
        <taxon>Bacteria</taxon>
        <taxon>Pseudomonadati</taxon>
        <taxon>Pseudomonadota</taxon>
        <taxon>Alphaproteobacteria</taxon>
        <taxon>Hyphomicrobiales</taxon>
        <taxon>Parvibaculaceae</taxon>
        <taxon>Pyruvatibacter</taxon>
    </lineage>
</organism>
<dbReference type="Gene3D" id="2.40.37.20">
    <property type="entry name" value="D-serine dehydratase-like domain"/>
    <property type="match status" value="1"/>
</dbReference>
<dbReference type="SMART" id="SM01119">
    <property type="entry name" value="D-ser_dehydrat"/>
    <property type="match status" value="1"/>
</dbReference>
<dbReference type="PANTHER" id="PTHR28004">
    <property type="entry name" value="ZGC:162816-RELATED"/>
    <property type="match status" value="1"/>
</dbReference>
<protein>
    <submittedName>
        <fullName evidence="4">DSD1 family PLP-dependent enzyme</fullName>
    </submittedName>
</protein>
<dbReference type="InterPro" id="IPR001608">
    <property type="entry name" value="Ala_racemase_N"/>
</dbReference>
<dbReference type="Proteomes" id="UP000470384">
    <property type="component" value="Unassembled WGS sequence"/>
</dbReference>
<keyword evidence="5" id="KW-1185">Reference proteome</keyword>
<dbReference type="Gene3D" id="3.20.20.10">
    <property type="entry name" value="Alanine racemase"/>
    <property type="match status" value="1"/>
</dbReference>
<dbReference type="SUPFAM" id="SSF51419">
    <property type="entry name" value="PLP-binding barrel"/>
    <property type="match status" value="1"/>
</dbReference>
<dbReference type="OrthoDB" id="9772497at2"/>
<dbReference type="InterPro" id="IPR042208">
    <property type="entry name" value="D-ser_dehydrat-like_sf"/>
</dbReference>
<evidence type="ECO:0000259" key="3">
    <source>
        <dbReference type="SMART" id="SM01119"/>
    </source>
</evidence>
<dbReference type="GeneID" id="300655466"/>
<name>A0A845QD02_9HYPH</name>
<keyword evidence="2" id="KW-0456">Lyase</keyword>
<dbReference type="InterPro" id="IPR026956">
    <property type="entry name" value="D-ser_dehydrat-like_dom"/>
</dbReference>
<dbReference type="Pfam" id="PF01168">
    <property type="entry name" value="Ala_racemase_N"/>
    <property type="match status" value="1"/>
</dbReference>
<proteinExistence type="inferred from homology"/>
<dbReference type="Pfam" id="PF14031">
    <property type="entry name" value="D-ser_dehydrat"/>
    <property type="match status" value="1"/>
</dbReference>
<evidence type="ECO:0000313" key="5">
    <source>
        <dbReference type="Proteomes" id="UP000470384"/>
    </source>
</evidence>
<dbReference type="AlphaFoldDB" id="A0A845QD02"/>